<dbReference type="InterPro" id="IPR015943">
    <property type="entry name" value="WD40/YVTN_repeat-like_dom_sf"/>
</dbReference>
<dbReference type="AlphaFoldDB" id="A0A0L0V3U5"/>
<dbReference type="Proteomes" id="UP000054564">
    <property type="component" value="Unassembled WGS sequence"/>
</dbReference>
<dbReference type="PANTHER" id="PTHR22840:SF12">
    <property type="entry name" value="WD REPEAT-CONTAINING PROTEIN 36"/>
    <property type="match status" value="1"/>
</dbReference>
<keyword evidence="3" id="KW-1185">Reference proteome</keyword>
<proteinExistence type="predicted"/>
<name>A0A0L0V3U5_9BASI</name>
<dbReference type="EMBL" id="AJIL01000126">
    <property type="protein sequence ID" value="KNE93955.1"/>
    <property type="molecule type" value="Genomic_DNA"/>
</dbReference>
<gene>
    <name evidence="2" type="ORF">PSTG_12630</name>
</gene>
<dbReference type="GO" id="GO:0032040">
    <property type="term" value="C:small-subunit processome"/>
    <property type="evidence" value="ECO:0007669"/>
    <property type="project" value="InterPro"/>
</dbReference>
<sequence>MLAINCSDHQIRILDTDTFETIRQLRGFTKPILDMTMTADSRWLVATSANSVIRTFDLPTGAMIDAFRTASVTTSVTFSPSGNFLASAHVDSVGIFLWVNQAQFSGFSYKSLPENYQIPLLETPILDGVEDKRTEELKAMLRPDAWGSDPAPESHSNALNSEPLEEGLITLSCMPKSKWQTLLNLKIIKACNKPTEPPKAPERAPFFLPTIASTEPRFNVKCPAQKSLSGKLDLGDSTKVEVDFTRRLSKSVTDGKHKEFFKYIENLSPSALDLEIRSLSDIQDLLSLIKALEIRLKEGKDFEMIQAILSVFLKIHGSRLAGSQEASIFGSPGQEEEDHQKILPAIKSLLAVQEEVCTQLNRLVDYGIGVSAFVRGLTGVV</sequence>
<dbReference type="SMART" id="SM00320">
    <property type="entry name" value="WD40"/>
    <property type="match status" value="2"/>
</dbReference>
<dbReference type="GO" id="GO:0006364">
    <property type="term" value="P:rRNA processing"/>
    <property type="evidence" value="ECO:0007669"/>
    <property type="project" value="InterPro"/>
</dbReference>
<dbReference type="PANTHER" id="PTHR22840">
    <property type="entry name" value="WD REPEAT-CONTAINING PROTEIN 36"/>
    <property type="match status" value="1"/>
</dbReference>
<protein>
    <recommendedName>
        <fullName evidence="1">WDR36/Utp21 C-terminal domain-containing protein</fullName>
    </recommendedName>
</protein>
<reference evidence="3" key="1">
    <citation type="submission" date="2014-03" db="EMBL/GenBank/DDBJ databases">
        <title>The Genome Sequence of Puccinia striiformis f. sp. tritici PST-78.</title>
        <authorList>
            <consortium name="The Broad Institute Genome Sequencing Platform"/>
            <person name="Cuomo C."/>
            <person name="Hulbert S."/>
            <person name="Chen X."/>
            <person name="Walker B."/>
            <person name="Young S.K."/>
            <person name="Zeng Q."/>
            <person name="Gargeya S."/>
            <person name="Fitzgerald M."/>
            <person name="Haas B."/>
            <person name="Abouelleil A."/>
            <person name="Alvarado L."/>
            <person name="Arachchi H.M."/>
            <person name="Berlin A.M."/>
            <person name="Chapman S.B."/>
            <person name="Goldberg J."/>
            <person name="Griggs A."/>
            <person name="Gujja S."/>
            <person name="Hansen M."/>
            <person name="Howarth C."/>
            <person name="Imamovic A."/>
            <person name="Larimer J."/>
            <person name="McCowan C."/>
            <person name="Montmayeur A."/>
            <person name="Murphy C."/>
            <person name="Neiman D."/>
            <person name="Pearson M."/>
            <person name="Priest M."/>
            <person name="Roberts A."/>
            <person name="Saif S."/>
            <person name="Shea T."/>
            <person name="Sisk P."/>
            <person name="Sykes S."/>
            <person name="Wortman J."/>
            <person name="Nusbaum C."/>
            <person name="Birren B."/>
        </authorList>
    </citation>
    <scope>NUCLEOTIDE SEQUENCE [LARGE SCALE GENOMIC DNA]</scope>
    <source>
        <strain evidence="3">race PST-78</strain>
    </source>
</reference>
<evidence type="ECO:0000313" key="2">
    <source>
        <dbReference type="EMBL" id="KNE93955.1"/>
    </source>
</evidence>
<dbReference type="Pfam" id="PF04192">
    <property type="entry name" value="Utp21"/>
    <property type="match status" value="1"/>
</dbReference>
<dbReference type="GO" id="GO:0034388">
    <property type="term" value="C:Pwp2p-containing subcomplex of 90S preribosome"/>
    <property type="evidence" value="ECO:0007669"/>
    <property type="project" value="TreeGrafter"/>
</dbReference>
<dbReference type="InterPro" id="IPR011047">
    <property type="entry name" value="Quinoprotein_ADH-like_sf"/>
</dbReference>
<organism evidence="2 3">
    <name type="scientific">Puccinia striiformis f. sp. tritici PST-78</name>
    <dbReference type="NCBI Taxonomy" id="1165861"/>
    <lineage>
        <taxon>Eukaryota</taxon>
        <taxon>Fungi</taxon>
        <taxon>Dikarya</taxon>
        <taxon>Basidiomycota</taxon>
        <taxon>Pucciniomycotina</taxon>
        <taxon>Pucciniomycetes</taxon>
        <taxon>Pucciniales</taxon>
        <taxon>Pucciniaceae</taxon>
        <taxon>Puccinia</taxon>
    </lineage>
</organism>
<dbReference type="InterPro" id="IPR001680">
    <property type="entry name" value="WD40_rpt"/>
</dbReference>
<feature type="domain" description="WDR36/Utp21 C-terminal" evidence="1">
    <location>
        <begin position="164"/>
        <end position="375"/>
    </location>
</feature>
<dbReference type="InterPro" id="IPR007319">
    <property type="entry name" value="WDR36/Utp21_C"/>
</dbReference>
<dbReference type="STRING" id="1165861.A0A0L0V3U5"/>
<comment type="caution">
    <text evidence="2">The sequence shown here is derived from an EMBL/GenBank/DDBJ whole genome shotgun (WGS) entry which is preliminary data.</text>
</comment>
<evidence type="ECO:0000313" key="3">
    <source>
        <dbReference type="Proteomes" id="UP000054564"/>
    </source>
</evidence>
<dbReference type="SUPFAM" id="SSF50998">
    <property type="entry name" value="Quinoprotein alcohol dehydrogenase-like"/>
    <property type="match status" value="1"/>
</dbReference>
<accession>A0A0L0V3U5</accession>
<dbReference type="Pfam" id="PF25168">
    <property type="entry name" value="Beta-prop_WDR36-Utp21_2nd"/>
    <property type="match status" value="1"/>
</dbReference>
<dbReference type="OrthoDB" id="10250769at2759"/>
<dbReference type="Gene3D" id="2.130.10.10">
    <property type="entry name" value="YVTN repeat-like/Quinoprotein amine dehydrogenase"/>
    <property type="match status" value="1"/>
</dbReference>
<evidence type="ECO:0000259" key="1">
    <source>
        <dbReference type="Pfam" id="PF04192"/>
    </source>
</evidence>